<dbReference type="InterPro" id="IPR023614">
    <property type="entry name" value="Porin_dom_sf"/>
</dbReference>
<protein>
    <recommendedName>
        <fullName evidence="3">Porin</fullName>
    </recommendedName>
</protein>
<sequence>MRKRTTYWREKCISPDKPGDRTWMRVLLICGLLIQTPGHCAEPQERGYAITIRGFGTLGAAHSSLRDADYVASPVQPSGTGFSRDWAPGVDSKLGLQVNADISERLEAVFQVVSRHQVDAGYSPRVEWANLSYQITPDLRVRGGRIVLPAFMVSESRLVGLANFWLRPPIESYSLIPFTNSDGVDVFIRSRVGDATNALQLLYGNVKIKGVSATATGTQQIRSEARGMTGIANTIDWNGWTLRGAALASRLPASDGRLRFFNLGVSYDPGNWFVQAEWSKLMIPNLSRITKAAYVSVGMRAGMLTPYIIYSTARPGDPEPSAIANDQRAISAGVRWDFAKNAALKLQLDDVQVRERAGGNGYFINIQPGFSPGSASKVVSIVLDFAF</sequence>
<reference evidence="2" key="1">
    <citation type="submission" date="2018-09" db="EMBL/GenBank/DDBJ databases">
        <authorList>
            <person name="Zhu H."/>
        </authorList>
    </citation>
    <scope>NUCLEOTIDE SEQUENCE [LARGE SCALE GENOMIC DNA]</scope>
    <source>
        <strain evidence="2">K1R23-30</strain>
    </source>
</reference>
<dbReference type="RefSeq" id="WP_119768510.1">
    <property type="nucleotide sequence ID" value="NZ_QYUO01000001.1"/>
</dbReference>
<accession>A0A3A3FSQ8</accession>
<dbReference type="SUPFAM" id="SSF56935">
    <property type="entry name" value="Porins"/>
    <property type="match status" value="1"/>
</dbReference>
<keyword evidence="2" id="KW-1185">Reference proteome</keyword>
<dbReference type="AlphaFoldDB" id="A0A3A3FSQ8"/>
<evidence type="ECO:0000313" key="2">
    <source>
        <dbReference type="Proteomes" id="UP000265955"/>
    </source>
</evidence>
<dbReference type="OrthoDB" id="197869at2"/>
<dbReference type="EMBL" id="QYUO01000001">
    <property type="protein sequence ID" value="RJF98560.1"/>
    <property type="molecule type" value="Genomic_DNA"/>
</dbReference>
<dbReference type="Proteomes" id="UP000265955">
    <property type="component" value="Unassembled WGS sequence"/>
</dbReference>
<comment type="caution">
    <text evidence="1">The sequence shown here is derived from an EMBL/GenBank/DDBJ whole genome shotgun (WGS) entry which is preliminary data.</text>
</comment>
<gene>
    <name evidence="1" type="ORF">D3871_08600</name>
</gene>
<name>A0A3A3FSQ8_9BURK</name>
<proteinExistence type="predicted"/>
<organism evidence="1 2">
    <name type="scientific">Noviherbaspirillum saxi</name>
    <dbReference type="NCBI Taxonomy" id="2320863"/>
    <lineage>
        <taxon>Bacteria</taxon>
        <taxon>Pseudomonadati</taxon>
        <taxon>Pseudomonadota</taxon>
        <taxon>Betaproteobacteria</taxon>
        <taxon>Burkholderiales</taxon>
        <taxon>Oxalobacteraceae</taxon>
        <taxon>Noviherbaspirillum</taxon>
    </lineage>
</organism>
<evidence type="ECO:0000313" key="1">
    <source>
        <dbReference type="EMBL" id="RJF98560.1"/>
    </source>
</evidence>
<evidence type="ECO:0008006" key="3">
    <source>
        <dbReference type="Google" id="ProtNLM"/>
    </source>
</evidence>
<dbReference type="Gene3D" id="2.40.160.10">
    <property type="entry name" value="Porin"/>
    <property type="match status" value="1"/>
</dbReference>